<dbReference type="PANTHER" id="PTHR30636">
    <property type="entry name" value="UPF0701 PROTEIN YICC"/>
    <property type="match status" value="1"/>
</dbReference>
<dbReference type="PANTHER" id="PTHR30636:SF3">
    <property type="entry name" value="UPF0701 PROTEIN YICC"/>
    <property type="match status" value="1"/>
</dbReference>
<comment type="caution">
    <text evidence="8">The sequence shown here is derived from an EMBL/GenBank/DDBJ whole genome shotgun (WGS) entry which is preliminary data.</text>
</comment>
<evidence type="ECO:0000313" key="9">
    <source>
        <dbReference type="Proteomes" id="UP001219956"/>
    </source>
</evidence>
<dbReference type="RefSeq" id="WP_272751261.1">
    <property type="nucleotide sequence ID" value="NZ_JAQQLF010000007.1"/>
</dbReference>
<keyword evidence="4" id="KW-0378">Hydrolase</keyword>
<evidence type="ECO:0000256" key="2">
    <source>
        <dbReference type="ARBA" id="ARBA00022722"/>
    </source>
</evidence>
<dbReference type="Pfam" id="PF03755">
    <property type="entry name" value="YicC-like_N"/>
    <property type="match status" value="1"/>
</dbReference>
<evidence type="ECO:0000256" key="3">
    <source>
        <dbReference type="ARBA" id="ARBA00022759"/>
    </source>
</evidence>
<feature type="domain" description="Endoribonuclease YicC-like N-terminal" evidence="6">
    <location>
        <begin position="2"/>
        <end position="154"/>
    </location>
</feature>
<evidence type="ECO:0000259" key="7">
    <source>
        <dbReference type="Pfam" id="PF08340"/>
    </source>
</evidence>
<accession>A0ABT5IZ41</accession>
<keyword evidence="9" id="KW-1185">Reference proteome</keyword>
<dbReference type="InterPro" id="IPR013527">
    <property type="entry name" value="YicC-like_N"/>
</dbReference>
<comment type="similarity">
    <text evidence="5">Belongs to the YicC/YloC family.</text>
</comment>
<dbReference type="Pfam" id="PF08340">
    <property type="entry name" value="YicC-like_C"/>
    <property type="match status" value="1"/>
</dbReference>
<keyword evidence="3" id="KW-0255">Endonuclease</keyword>
<evidence type="ECO:0000256" key="5">
    <source>
        <dbReference type="ARBA" id="ARBA00035648"/>
    </source>
</evidence>
<keyword evidence="2" id="KW-0540">Nuclease</keyword>
<dbReference type="InterPro" id="IPR013551">
    <property type="entry name" value="YicC-like_C"/>
</dbReference>
<sequence length="288" mass="32520">MILSMTGFASTTREFPGGLLSIELRAVNHRYLDVQMRLPEELRIIEPQLRELIGGRVTRGKVECRIGLNQTDSDTPQLELNRDTVQRLLAVSAEVRELAPQVRDLGMGELLRWPGVLKSNSLAPEVLHQLCLEGLNAVLGDFRDTRAREGSKLAQVLQDRISGMDHIIAEVKPRLPVILEAYRTRLAARLQEALGNVDDDRIKQEFALFAQKIDVDEELERLTTHLSEVRRILKTGGQVGKRLDFLMQELNREANTLGSKSVSTETTQASVELKVLIEQMREQIQNVE</sequence>
<reference evidence="8 9" key="1">
    <citation type="submission" date="2023-01" db="EMBL/GenBank/DDBJ databases">
        <title>Novel species of the genus Vogesella isolated from rivers.</title>
        <authorList>
            <person name="Lu H."/>
        </authorList>
    </citation>
    <scope>NUCLEOTIDE SEQUENCE [LARGE SCALE GENOMIC DNA]</scope>
    <source>
        <strain evidence="8 9">DC21W</strain>
    </source>
</reference>
<organism evidence="8 9">
    <name type="scientific">Vogesella aquatica</name>
    <dbReference type="NCBI Taxonomy" id="2984206"/>
    <lineage>
        <taxon>Bacteria</taxon>
        <taxon>Pseudomonadati</taxon>
        <taxon>Pseudomonadota</taxon>
        <taxon>Betaproteobacteria</taxon>
        <taxon>Neisseriales</taxon>
        <taxon>Chromobacteriaceae</taxon>
        <taxon>Vogesella</taxon>
    </lineage>
</organism>
<gene>
    <name evidence="8" type="ORF">PQU95_06605</name>
</gene>
<name>A0ABT5IZ41_9NEIS</name>
<evidence type="ECO:0000259" key="6">
    <source>
        <dbReference type="Pfam" id="PF03755"/>
    </source>
</evidence>
<dbReference type="InterPro" id="IPR005229">
    <property type="entry name" value="YicC/YloC-like"/>
</dbReference>
<comment type="cofactor">
    <cofactor evidence="1">
        <name>a divalent metal cation</name>
        <dbReference type="ChEBI" id="CHEBI:60240"/>
    </cofactor>
</comment>
<evidence type="ECO:0000256" key="4">
    <source>
        <dbReference type="ARBA" id="ARBA00022801"/>
    </source>
</evidence>
<evidence type="ECO:0000256" key="1">
    <source>
        <dbReference type="ARBA" id="ARBA00001968"/>
    </source>
</evidence>
<evidence type="ECO:0000313" key="8">
    <source>
        <dbReference type="EMBL" id="MDC7716884.1"/>
    </source>
</evidence>
<feature type="domain" description="Endoribonuclease YicC-like C-terminal" evidence="7">
    <location>
        <begin position="172"/>
        <end position="288"/>
    </location>
</feature>
<dbReference type="EMBL" id="JAQQLF010000007">
    <property type="protein sequence ID" value="MDC7716884.1"/>
    <property type="molecule type" value="Genomic_DNA"/>
</dbReference>
<dbReference type="Proteomes" id="UP001219956">
    <property type="component" value="Unassembled WGS sequence"/>
</dbReference>
<dbReference type="NCBIfam" id="TIGR00255">
    <property type="entry name" value="YicC/YloC family endoribonuclease"/>
    <property type="match status" value="1"/>
</dbReference>
<protein>
    <submittedName>
        <fullName evidence="8">YicC family protein</fullName>
    </submittedName>
</protein>
<proteinExistence type="inferred from homology"/>